<keyword evidence="4 6" id="KW-0807">Transducer</keyword>
<protein>
    <recommendedName>
        <fullName evidence="12">Chemotaxis protein</fullName>
    </recommendedName>
</protein>
<sequence>MVAFSLVSGGVSYFMNSKSSKIIEEMNATDLKFQQNVQDAYVHFLTLDDNSIFLVGLGVGENRFGDQKLVDQTIQAYKDAEVAMNTALGNLNKITLTPAEREHVNKAIHDVNEYLKIIHKAQDNNTNHHEDAQRAVYEGEAVPFFAFEDDLKALRQDAEKRITEHTIQSVNLDHTQFLWVNIISILSALIGIAAIILVRVSTKPLQSIVDVVQKVSQGDLTVKPVKLKANDDIGQLGASVNTMIDSLRTVITSVEETSSQMAASAEQLTASAEQSSQAAEHTAVTMQELAEGTDKQVQSTDETDHIVRALAAGASQIAARSETVSQTAQRASRAAEEGNRSIHKTVEQMKSISQSVNGSSAIIENLETHAQNIGEIVSTIEGIAAQTNLLALNAAIEAARAGEHGRGFAVVSNEVRKLAEQSTQSAHEIGETIHTILAEIQDAVASMKLGTEEVSRGLEVVHDAGLSFDQIQNEIREVSRQIAEVTSSVQQMSAGAQQAASSVELIKEVTDTTASATQSVSASSEEQLASMEEITSSAIALTEMAEELDALIKKFKVRA</sequence>
<evidence type="ECO:0000256" key="6">
    <source>
        <dbReference type="PROSITE-ProRule" id="PRU00284"/>
    </source>
</evidence>
<keyword evidence="2" id="KW-1003">Cell membrane</keyword>
<dbReference type="PROSITE" id="PS50885">
    <property type="entry name" value="HAMP"/>
    <property type="match status" value="1"/>
</dbReference>
<dbReference type="eggNOG" id="COG0840">
    <property type="taxonomic scope" value="Bacteria"/>
</dbReference>
<evidence type="ECO:0000256" key="5">
    <source>
        <dbReference type="ARBA" id="ARBA00029447"/>
    </source>
</evidence>
<comment type="subcellular location">
    <subcellularLocation>
        <location evidence="1">Cell membrane</location>
    </subcellularLocation>
</comment>
<dbReference type="AlphaFoldDB" id="A0A074LKZ0"/>
<evidence type="ECO:0000256" key="3">
    <source>
        <dbReference type="ARBA" id="ARBA00023136"/>
    </source>
</evidence>
<keyword evidence="3 7" id="KW-0472">Membrane</keyword>
<dbReference type="GO" id="GO:0006935">
    <property type="term" value="P:chemotaxis"/>
    <property type="evidence" value="ECO:0007669"/>
    <property type="project" value="InterPro"/>
</dbReference>
<dbReference type="GO" id="GO:0004888">
    <property type="term" value="F:transmembrane signaling receptor activity"/>
    <property type="evidence" value="ECO:0007669"/>
    <property type="project" value="InterPro"/>
</dbReference>
<keyword evidence="7" id="KW-0812">Transmembrane</keyword>
<evidence type="ECO:0000256" key="4">
    <source>
        <dbReference type="ARBA" id="ARBA00023224"/>
    </source>
</evidence>
<dbReference type="Gene3D" id="1.10.8.500">
    <property type="entry name" value="HAMP domain in histidine kinase"/>
    <property type="match status" value="1"/>
</dbReference>
<feature type="domain" description="HAMP" evidence="9">
    <location>
        <begin position="199"/>
        <end position="252"/>
    </location>
</feature>
<comment type="similarity">
    <text evidence="5">Belongs to the methyl-accepting chemotaxis (MCP) protein family.</text>
</comment>
<evidence type="ECO:0000256" key="7">
    <source>
        <dbReference type="SAM" id="Phobius"/>
    </source>
</evidence>
<accession>A0A074LKZ0</accession>
<dbReference type="PRINTS" id="PR00260">
    <property type="entry name" value="CHEMTRNSDUCR"/>
</dbReference>
<organism evidence="10 11">
    <name type="scientific">Tumebacillus flagellatus</name>
    <dbReference type="NCBI Taxonomy" id="1157490"/>
    <lineage>
        <taxon>Bacteria</taxon>
        <taxon>Bacillati</taxon>
        <taxon>Bacillota</taxon>
        <taxon>Bacilli</taxon>
        <taxon>Bacillales</taxon>
        <taxon>Alicyclobacillaceae</taxon>
        <taxon>Tumebacillus</taxon>
    </lineage>
</organism>
<dbReference type="SMART" id="SM00283">
    <property type="entry name" value="MA"/>
    <property type="match status" value="1"/>
</dbReference>
<dbReference type="Gene3D" id="1.10.287.950">
    <property type="entry name" value="Methyl-accepting chemotaxis protein"/>
    <property type="match status" value="1"/>
</dbReference>
<dbReference type="Proteomes" id="UP000027931">
    <property type="component" value="Unassembled WGS sequence"/>
</dbReference>
<keyword evidence="11" id="KW-1185">Reference proteome</keyword>
<evidence type="ECO:0000256" key="1">
    <source>
        <dbReference type="ARBA" id="ARBA00004236"/>
    </source>
</evidence>
<proteinExistence type="inferred from homology"/>
<dbReference type="InterPro" id="IPR003660">
    <property type="entry name" value="HAMP_dom"/>
</dbReference>
<dbReference type="PANTHER" id="PTHR32089:SF112">
    <property type="entry name" value="LYSOZYME-LIKE PROTEIN-RELATED"/>
    <property type="match status" value="1"/>
</dbReference>
<dbReference type="Pfam" id="PF00672">
    <property type="entry name" value="HAMP"/>
    <property type="match status" value="1"/>
</dbReference>
<evidence type="ECO:0000256" key="2">
    <source>
        <dbReference type="ARBA" id="ARBA00022475"/>
    </source>
</evidence>
<evidence type="ECO:0000313" key="11">
    <source>
        <dbReference type="Proteomes" id="UP000027931"/>
    </source>
</evidence>
<name>A0A074LKZ0_9BACL</name>
<dbReference type="CDD" id="cd11386">
    <property type="entry name" value="MCP_signal"/>
    <property type="match status" value="1"/>
</dbReference>
<dbReference type="EMBL" id="JMIR01000018">
    <property type="protein sequence ID" value="KEO82801.1"/>
    <property type="molecule type" value="Genomic_DNA"/>
</dbReference>
<feature type="domain" description="Methyl-accepting transducer" evidence="8">
    <location>
        <begin position="271"/>
        <end position="507"/>
    </location>
</feature>
<dbReference type="PROSITE" id="PS50111">
    <property type="entry name" value="CHEMOTAXIS_TRANSDUC_2"/>
    <property type="match status" value="1"/>
</dbReference>
<keyword evidence="7" id="KW-1133">Transmembrane helix</keyword>
<dbReference type="SMART" id="SM00304">
    <property type="entry name" value="HAMP"/>
    <property type="match status" value="1"/>
</dbReference>
<dbReference type="PANTHER" id="PTHR32089">
    <property type="entry name" value="METHYL-ACCEPTING CHEMOTAXIS PROTEIN MCPB"/>
    <property type="match status" value="1"/>
</dbReference>
<gene>
    <name evidence="10" type="ORF">EL26_13720</name>
</gene>
<dbReference type="SUPFAM" id="SSF58104">
    <property type="entry name" value="Methyl-accepting chemotaxis protein (MCP) signaling domain"/>
    <property type="match status" value="1"/>
</dbReference>
<comment type="caution">
    <text evidence="10">The sequence shown here is derived from an EMBL/GenBank/DDBJ whole genome shotgun (WGS) entry which is preliminary data.</text>
</comment>
<evidence type="ECO:0000259" key="8">
    <source>
        <dbReference type="PROSITE" id="PS50111"/>
    </source>
</evidence>
<reference evidence="10 11" key="1">
    <citation type="journal article" date="2013" name="Int. J. Syst. Evol. Microbiol.">
        <title>Tumebacillus flagellatus sp. nov., an alpha-amylase/pullulanase-producing bacterium isolated from cassava wastewater.</title>
        <authorList>
            <person name="Wang Q."/>
            <person name="Xie N."/>
            <person name="Qin Y."/>
            <person name="Shen N."/>
            <person name="Zhu J."/>
            <person name="Mi H."/>
            <person name="Huang R."/>
        </authorList>
    </citation>
    <scope>NUCLEOTIDE SEQUENCE [LARGE SCALE GENOMIC DNA]</scope>
    <source>
        <strain evidence="10 11">GST4</strain>
    </source>
</reference>
<dbReference type="STRING" id="1157490.EL26_13720"/>
<evidence type="ECO:0000259" key="9">
    <source>
        <dbReference type="PROSITE" id="PS50885"/>
    </source>
</evidence>
<dbReference type="GO" id="GO:0007165">
    <property type="term" value="P:signal transduction"/>
    <property type="evidence" value="ECO:0007669"/>
    <property type="project" value="UniProtKB-KW"/>
</dbReference>
<dbReference type="Pfam" id="PF00015">
    <property type="entry name" value="MCPsignal"/>
    <property type="match status" value="1"/>
</dbReference>
<evidence type="ECO:0008006" key="12">
    <source>
        <dbReference type="Google" id="ProtNLM"/>
    </source>
</evidence>
<feature type="transmembrane region" description="Helical" evidence="7">
    <location>
        <begin position="177"/>
        <end position="198"/>
    </location>
</feature>
<dbReference type="InterPro" id="IPR004090">
    <property type="entry name" value="Chemotax_Me-accpt_rcpt"/>
</dbReference>
<dbReference type="CDD" id="cd06225">
    <property type="entry name" value="HAMP"/>
    <property type="match status" value="1"/>
</dbReference>
<dbReference type="GO" id="GO:0005886">
    <property type="term" value="C:plasma membrane"/>
    <property type="evidence" value="ECO:0007669"/>
    <property type="project" value="UniProtKB-SubCell"/>
</dbReference>
<dbReference type="InterPro" id="IPR004089">
    <property type="entry name" value="MCPsignal_dom"/>
</dbReference>
<evidence type="ECO:0000313" key="10">
    <source>
        <dbReference type="EMBL" id="KEO82801.1"/>
    </source>
</evidence>